<dbReference type="Proteomes" id="UP000006408">
    <property type="component" value="Unassembled WGS sequence"/>
</dbReference>
<dbReference type="PRINTS" id="PR00455">
    <property type="entry name" value="HTHTETR"/>
</dbReference>
<dbReference type="AlphaFoldDB" id="C4FGB2"/>
<evidence type="ECO:0000256" key="3">
    <source>
        <dbReference type="ARBA" id="ARBA00023163"/>
    </source>
</evidence>
<gene>
    <name evidence="6" type="ORF">BIFANG_03382</name>
</gene>
<feature type="DNA-binding region" description="H-T-H motif" evidence="4">
    <location>
        <begin position="67"/>
        <end position="86"/>
    </location>
</feature>
<dbReference type="EMBL" id="ABYS02000009">
    <property type="protein sequence ID" value="EEP20809.1"/>
    <property type="molecule type" value="Genomic_DNA"/>
</dbReference>
<dbReference type="Pfam" id="PF00440">
    <property type="entry name" value="TetR_N"/>
    <property type="match status" value="1"/>
</dbReference>
<evidence type="ECO:0000256" key="4">
    <source>
        <dbReference type="PROSITE-ProRule" id="PRU00335"/>
    </source>
</evidence>
<keyword evidence="3" id="KW-0804">Transcription</keyword>
<dbReference type="KEGG" id="bang:BBAG_1209"/>
<evidence type="ECO:0000313" key="6">
    <source>
        <dbReference type="EMBL" id="EEP20809.1"/>
    </source>
</evidence>
<evidence type="ECO:0000256" key="1">
    <source>
        <dbReference type="ARBA" id="ARBA00023015"/>
    </source>
</evidence>
<proteinExistence type="predicted"/>
<keyword evidence="7" id="KW-1185">Reference proteome</keyword>
<dbReference type="HOGENOM" id="CLU_069356_44_0_11"/>
<organism evidence="6 7">
    <name type="scientific">Bifidobacterium angulatum DSM 20098 = JCM 7096</name>
    <dbReference type="NCBI Taxonomy" id="518635"/>
    <lineage>
        <taxon>Bacteria</taxon>
        <taxon>Bacillati</taxon>
        <taxon>Actinomycetota</taxon>
        <taxon>Actinomycetes</taxon>
        <taxon>Bifidobacteriales</taxon>
        <taxon>Bifidobacteriaceae</taxon>
        <taxon>Bifidobacterium</taxon>
    </lineage>
</organism>
<dbReference type="PATRIC" id="fig|518635.17.peg.1276"/>
<dbReference type="PROSITE" id="PS50977">
    <property type="entry name" value="HTH_TETR_2"/>
    <property type="match status" value="1"/>
</dbReference>
<dbReference type="eggNOG" id="COG1309">
    <property type="taxonomic scope" value="Bacteria"/>
</dbReference>
<evidence type="ECO:0000313" key="7">
    <source>
        <dbReference type="Proteomes" id="UP000006408"/>
    </source>
</evidence>
<dbReference type="GO" id="GO:0003700">
    <property type="term" value="F:DNA-binding transcription factor activity"/>
    <property type="evidence" value="ECO:0007669"/>
    <property type="project" value="TreeGrafter"/>
</dbReference>
<protein>
    <submittedName>
        <fullName evidence="6">Transcriptional regulator, TetR family</fullName>
    </submittedName>
</protein>
<accession>C4FGB2</accession>
<dbReference type="InterPro" id="IPR009057">
    <property type="entry name" value="Homeodomain-like_sf"/>
</dbReference>
<evidence type="ECO:0000256" key="2">
    <source>
        <dbReference type="ARBA" id="ARBA00023125"/>
    </source>
</evidence>
<sequence>MIAMAVIRASALRGGLGLLLSLTIDSGDMSKEEQTAKRVRKAPEERRKEVLDAAVRLIGERGFNGISMQDVADEVGISKQGVLRYVGSKDNMLAMVYREYYNASGNPEDFRASGMPGSGPGAMLFPAYLRFLVQYNSQRRMLVQLFSMLQVESFNPQHPLHEEFAHRQDSIWEYYCGFDWKIPPRFGSWKDMRPLVRRCMEIMDGVQLRWLREPAIDLCEEWADIEAMLFPSPEWDGYR</sequence>
<dbReference type="InterPro" id="IPR001647">
    <property type="entry name" value="HTH_TetR"/>
</dbReference>
<dbReference type="InterPro" id="IPR050109">
    <property type="entry name" value="HTH-type_TetR-like_transc_reg"/>
</dbReference>
<dbReference type="SUPFAM" id="SSF46689">
    <property type="entry name" value="Homeodomain-like"/>
    <property type="match status" value="1"/>
</dbReference>
<reference evidence="6" key="1">
    <citation type="submission" date="2009-04" db="EMBL/GenBank/DDBJ databases">
        <authorList>
            <person name="Weinstock G."/>
            <person name="Sodergren E."/>
            <person name="Clifton S."/>
            <person name="Fulton L."/>
            <person name="Fulton B."/>
            <person name="Courtney L."/>
            <person name="Fronick C."/>
            <person name="Harrison M."/>
            <person name="Strong C."/>
            <person name="Farmer C."/>
            <person name="Delahaunty K."/>
            <person name="Markovic C."/>
            <person name="Hall O."/>
            <person name="Minx P."/>
            <person name="Tomlinson C."/>
            <person name="Mitreva M."/>
            <person name="Nelson J."/>
            <person name="Hou S."/>
            <person name="Wollam A."/>
            <person name="Pepin K.H."/>
            <person name="Johnson M."/>
            <person name="Bhonagiri V."/>
            <person name="Nash W.E."/>
            <person name="Warren W."/>
            <person name="Chinwalla A."/>
            <person name="Mardis E.R."/>
            <person name="Wilson R.K."/>
        </authorList>
    </citation>
    <scope>NUCLEOTIDE SEQUENCE [LARGE SCALE GENOMIC DNA]</scope>
    <source>
        <strain evidence="6">DSM 20098</strain>
    </source>
</reference>
<dbReference type="GO" id="GO:0000976">
    <property type="term" value="F:transcription cis-regulatory region binding"/>
    <property type="evidence" value="ECO:0007669"/>
    <property type="project" value="TreeGrafter"/>
</dbReference>
<name>C4FGB2_9BIFI</name>
<feature type="domain" description="HTH tetR-type" evidence="5">
    <location>
        <begin position="44"/>
        <end position="104"/>
    </location>
</feature>
<dbReference type="Gene3D" id="1.10.357.10">
    <property type="entry name" value="Tetracycline Repressor, domain 2"/>
    <property type="match status" value="1"/>
</dbReference>
<dbReference type="PANTHER" id="PTHR30055:SF234">
    <property type="entry name" value="HTH-TYPE TRANSCRIPTIONAL REGULATOR BETI"/>
    <property type="match status" value="1"/>
</dbReference>
<keyword evidence="1" id="KW-0805">Transcription regulation</keyword>
<dbReference type="STRING" id="1683.Bang102_000105"/>
<dbReference type="PANTHER" id="PTHR30055">
    <property type="entry name" value="HTH-TYPE TRANSCRIPTIONAL REGULATOR RUTR"/>
    <property type="match status" value="1"/>
</dbReference>
<evidence type="ECO:0000259" key="5">
    <source>
        <dbReference type="PROSITE" id="PS50977"/>
    </source>
</evidence>
<comment type="caution">
    <text evidence="6">The sequence shown here is derived from an EMBL/GenBank/DDBJ whole genome shotgun (WGS) entry which is preliminary data.</text>
</comment>
<keyword evidence="2 4" id="KW-0238">DNA-binding</keyword>